<keyword evidence="2" id="KW-0732">Signal</keyword>
<evidence type="ECO:0000313" key="4">
    <source>
        <dbReference type="Proteomes" id="UP001054902"/>
    </source>
</evidence>
<evidence type="ECO:0000256" key="1">
    <source>
        <dbReference type="SAM" id="MobiDB-lite"/>
    </source>
</evidence>
<dbReference type="AlphaFoldDB" id="A0AAD3D5S2"/>
<name>A0AAD3D5S2_9STRA</name>
<feature type="compositionally biased region" description="Polar residues" evidence="1">
    <location>
        <begin position="409"/>
        <end position="420"/>
    </location>
</feature>
<gene>
    <name evidence="3" type="ORF">CTEN210_14458</name>
</gene>
<reference evidence="3 4" key="1">
    <citation type="journal article" date="2021" name="Sci. Rep.">
        <title>The genome of the diatom Chaetoceros tenuissimus carries an ancient integrated fragment of an extant virus.</title>
        <authorList>
            <person name="Hongo Y."/>
            <person name="Kimura K."/>
            <person name="Takaki Y."/>
            <person name="Yoshida Y."/>
            <person name="Baba S."/>
            <person name="Kobayashi G."/>
            <person name="Nagasaki K."/>
            <person name="Hano T."/>
            <person name="Tomaru Y."/>
        </authorList>
    </citation>
    <scope>NUCLEOTIDE SEQUENCE [LARGE SCALE GENOMIC DNA]</scope>
    <source>
        <strain evidence="3 4">NIES-3715</strain>
    </source>
</reference>
<feature type="compositionally biased region" description="Polar residues" evidence="1">
    <location>
        <begin position="637"/>
        <end position="653"/>
    </location>
</feature>
<evidence type="ECO:0000256" key="2">
    <source>
        <dbReference type="SAM" id="SignalP"/>
    </source>
</evidence>
<accession>A0AAD3D5S2</accession>
<feature type="compositionally biased region" description="Polar residues" evidence="1">
    <location>
        <begin position="262"/>
        <end position="276"/>
    </location>
</feature>
<feature type="signal peptide" evidence="2">
    <location>
        <begin position="1"/>
        <end position="21"/>
    </location>
</feature>
<keyword evidence="4" id="KW-1185">Reference proteome</keyword>
<dbReference type="Proteomes" id="UP001054902">
    <property type="component" value="Unassembled WGS sequence"/>
</dbReference>
<dbReference type="EMBL" id="BLLK01000060">
    <property type="protein sequence ID" value="GFH57982.1"/>
    <property type="molecule type" value="Genomic_DNA"/>
</dbReference>
<feature type="region of interest" description="Disordered" evidence="1">
    <location>
        <begin position="328"/>
        <end position="397"/>
    </location>
</feature>
<organism evidence="3 4">
    <name type="scientific">Chaetoceros tenuissimus</name>
    <dbReference type="NCBI Taxonomy" id="426638"/>
    <lineage>
        <taxon>Eukaryota</taxon>
        <taxon>Sar</taxon>
        <taxon>Stramenopiles</taxon>
        <taxon>Ochrophyta</taxon>
        <taxon>Bacillariophyta</taxon>
        <taxon>Coscinodiscophyceae</taxon>
        <taxon>Chaetocerotophycidae</taxon>
        <taxon>Chaetocerotales</taxon>
        <taxon>Chaetocerotaceae</taxon>
        <taxon>Chaetoceros</taxon>
    </lineage>
</organism>
<protein>
    <submittedName>
        <fullName evidence="3">Uncharacterized protein</fullName>
    </submittedName>
</protein>
<feature type="chain" id="PRO_5042165573" evidence="2">
    <location>
        <begin position="22"/>
        <end position="682"/>
    </location>
</feature>
<feature type="compositionally biased region" description="Basic and acidic residues" evidence="1">
    <location>
        <begin position="656"/>
        <end position="665"/>
    </location>
</feature>
<proteinExistence type="predicted"/>
<feature type="compositionally biased region" description="Polar residues" evidence="1">
    <location>
        <begin position="379"/>
        <end position="390"/>
    </location>
</feature>
<feature type="region of interest" description="Disordered" evidence="1">
    <location>
        <begin position="619"/>
        <end position="682"/>
    </location>
</feature>
<feature type="region of interest" description="Disordered" evidence="1">
    <location>
        <begin position="257"/>
        <end position="276"/>
    </location>
</feature>
<sequence>MARYGNLVLSLALASLHSIDAFTPPKHIMMRTQTFAFNNDMNESYYANSMIGHTSDAAINIDDAIKRQVNKFTKQAHYQFGDLSKEIIHRIKTRDYSREIEVIGEVIRLLEQAQDSLIDKDKKDFVRRELEEWDRRLMESEFDPKKQLNDFDTRFTSSFERNDFLHDEFSPSPVMNEEMHVSSPNEKQYMPIIDRAEMSKPSSKEVQNYEVTDDYYSPDYYSPDYYSSHFENPEYIPHDTASKIQEDIDSKRIQARRDTRQYKQNQYAPLNANSSTRDAIKQHQNRLYKETNKAPRTTTSKETWSVKGATYDNPSVNAAVNKVTPIQPSEKHESYVRPQTLGRANRSAPKTQYAPLNPNSTTREAVKQHQNRLYKELNRSSPRTHSTETYSVKGASYDNPRVQSFLQAQVTPPNQETGKFSNDDMDMSDFQKKNDNNAKPLKMSERSTVQTFSVPNNSQTASEMNASHIVAAAPTKVPNTPTKKTSLLERETRSTYDMNMEKYTAGVPAAPTKVPNTPTMKSSLLERETRNTYDMNMEKYTAGVPAAPTNVPKTPTQTAPLLDRETKSTYEEGWDKYTPKIAAASTKVPNTPVQTSSLLSKESYDTYDMNMDQYSPRVAVRPRPPRVSDTYLHSDDPNSVQFSSRGTSQQRIFSTRRAETDRNESKNGWSNMNGQGYLRNRT</sequence>
<evidence type="ECO:0000313" key="3">
    <source>
        <dbReference type="EMBL" id="GFH57982.1"/>
    </source>
</evidence>
<comment type="caution">
    <text evidence="3">The sequence shown here is derived from an EMBL/GenBank/DDBJ whole genome shotgun (WGS) entry which is preliminary data.</text>
</comment>
<feature type="region of interest" description="Disordered" evidence="1">
    <location>
        <begin position="409"/>
        <end position="438"/>
    </location>
</feature>